<dbReference type="AlphaFoldDB" id="A0A9X1IPF6"/>
<dbReference type="Proteomes" id="UP001139095">
    <property type="component" value="Unassembled WGS sequence"/>
</dbReference>
<reference evidence="2" key="1">
    <citation type="submission" date="2021-10" db="EMBL/GenBank/DDBJ databases">
        <title>Marinomonas pontica sp. nov., isolated from the Black Sea.</title>
        <authorList>
            <person name="Zhao L.-H."/>
            <person name="Xue J.-H."/>
        </authorList>
    </citation>
    <scope>NUCLEOTIDE SEQUENCE</scope>
    <source>
        <strain evidence="2">E8</strain>
    </source>
</reference>
<accession>A0A9X1IPF6</accession>
<keyword evidence="1" id="KW-1133">Transmembrane helix</keyword>
<evidence type="ECO:0000313" key="2">
    <source>
        <dbReference type="EMBL" id="MCB5162619.1"/>
    </source>
</evidence>
<keyword evidence="3" id="KW-1185">Reference proteome</keyword>
<comment type="caution">
    <text evidence="2">The sequence shown here is derived from an EMBL/GenBank/DDBJ whole genome shotgun (WGS) entry which is preliminary data.</text>
</comment>
<keyword evidence="1" id="KW-0472">Membrane</keyword>
<dbReference type="RefSeq" id="WP_226754965.1">
    <property type="nucleotide sequence ID" value="NZ_JAJATW010000019.1"/>
</dbReference>
<evidence type="ECO:0000313" key="3">
    <source>
        <dbReference type="Proteomes" id="UP001139095"/>
    </source>
</evidence>
<sequence length="93" mass="10053">MNKIENQSELKKTNNKMLEQAGLAQCIFVIVQSVAFPELGMVGAILAAQCALMPWSVPIAKEEPVTAVAMSISSVVITPFFSMFCMAVINAFL</sequence>
<evidence type="ECO:0000256" key="1">
    <source>
        <dbReference type="SAM" id="Phobius"/>
    </source>
</evidence>
<proteinExistence type="predicted"/>
<feature type="transmembrane region" description="Helical" evidence="1">
    <location>
        <begin position="68"/>
        <end position="92"/>
    </location>
</feature>
<name>A0A9X1IPF6_9GAMM</name>
<dbReference type="EMBL" id="JAJATW010000019">
    <property type="protein sequence ID" value="MCB5162619.1"/>
    <property type="molecule type" value="Genomic_DNA"/>
</dbReference>
<protein>
    <submittedName>
        <fullName evidence="2">Uncharacterized protein</fullName>
    </submittedName>
</protein>
<feature type="transmembrane region" description="Helical" evidence="1">
    <location>
        <begin position="21"/>
        <end position="48"/>
    </location>
</feature>
<gene>
    <name evidence="2" type="ORF">LG368_12015</name>
</gene>
<organism evidence="2 3">
    <name type="scientific">Marinomonas algarum</name>
    <dbReference type="NCBI Taxonomy" id="2883105"/>
    <lineage>
        <taxon>Bacteria</taxon>
        <taxon>Pseudomonadati</taxon>
        <taxon>Pseudomonadota</taxon>
        <taxon>Gammaproteobacteria</taxon>
        <taxon>Oceanospirillales</taxon>
        <taxon>Oceanospirillaceae</taxon>
        <taxon>Marinomonas</taxon>
    </lineage>
</organism>
<keyword evidence="1" id="KW-0812">Transmembrane</keyword>